<dbReference type="PANTHER" id="PTHR32119">
    <property type="entry name" value="OROTIDINE 5'-PHOSPHATE DECARBOXYLASE"/>
    <property type="match status" value="1"/>
</dbReference>
<dbReference type="FunFam" id="3.20.20.70:FF:000015">
    <property type="entry name" value="Orotidine 5'-phosphate decarboxylase"/>
    <property type="match status" value="1"/>
</dbReference>
<comment type="subunit">
    <text evidence="3 9">Homodimer.</text>
</comment>
<feature type="binding site" evidence="9 11">
    <location>
        <position position="30"/>
    </location>
    <ligand>
        <name>substrate</name>
    </ligand>
</feature>
<dbReference type="Proteomes" id="UP000675379">
    <property type="component" value="Unassembled WGS sequence"/>
</dbReference>
<feature type="domain" description="Orotidine 5'-phosphate decarboxylase" evidence="13">
    <location>
        <begin position="3"/>
        <end position="223"/>
    </location>
</feature>
<evidence type="ECO:0000259" key="13">
    <source>
        <dbReference type="SMART" id="SM00934"/>
    </source>
</evidence>
<dbReference type="Gene3D" id="3.20.20.70">
    <property type="entry name" value="Aldolase class I"/>
    <property type="match status" value="1"/>
</dbReference>
<comment type="caution">
    <text evidence="14">The sequence shown here is derived from an EMBL/GenBank/DDBJ whole genome shotgun (WGS) entry which is preliminary data.</text>
</comment>
<feature type="active site" description="For OMPdecase activity" evidence="10">
    <location>
        <position position="57"/>
    </location>
</feature>
<evidence type="ECO:0000256" key="1">
    <source>
        <dbReference type="ARBA" id="ARBA00002356"/>
    </source>
</evidence>
<evidence type="ECO:0000256" key="2">
    <source>
        <dbReference type="ARBA" id="ARBA00004861"/>
    </source>
</evidence>
<comment type="pathway">
    <text evidence="2 9 12">Pyrimidine metabolism; UMP biosynthesis via de novo pathway; UMP from orotate: step 2/2.</text>
</comment>
<dbReference type="InterPro" id="IPR014732">
    <property type="entry name" value="OMPdecase"/>
</dbReference>
<dbReference type="PROSITE" id="PS00156">
    <property type="entry name" value="OMPDECASE"/>
    <property type="match status" value="1"/>
</dbReference>
<name>A0A941HP12_9CLOT</name>
<evidence type="ECO:0000256" key="4">
    <source>
        <dbReference type="ARBA" id="ARBA00022793"/>
    </source>
</evidence>
<dbReference type="Pfam" id="PF00215">
    <property type="entry name" value="OMPdecase"/>
    <property type="match status" value="1"/>
</dbReference>
<organism evidence="14 15">
    <name type="scientific">Proteiniclasticum sediminis</name>
    <dbReference type="NCBI Taxonomy" id="2804028"/>
    <lineage>
        <taxon>Bacteria</taxon>
        <taxon>Bacillati</taxon>
        <taxon>Bacillota</taxon>
        <taxon>Clostridia</taxon>
        <taxon>Eubacteriales</taxon>
        <taxon>Clostridiaceae</taxon>
        <taxon>Proteiniclasticum</taxon>
    </lineage>
</organism>
<dbReference type="InterPro" id="IPR011060">
    <property type="entry name" value="RibuloseP-bd_barrel"/>
</dbReference>
<evidence type="ECO:0000313" key="14">
    <source>
        <dbReference type="EMBL" id="MBR0575021.1"/>
    </source>
</evidence>
<feature type="binding site" evidence="9 11">
    <location>
        <position position="187"/>
    </location>
    <ligand>
        <name>substrate</name>
    </ligand>
</feature>
<evidence type="ECO:0000256" key="10">
    <source>
        <dbReference type="PIRSR" id="PIRSR614732-1"/>
    </source>
</evidence>
<dbReference type="InterPro" id="IPR018089">
    <property type="entry name" value="OMPdecase_AS"/>
</dbReference>
<dbReference type="PANTHER" id="PTHR32119:SF2">
    <property type="entry name" value="OROTIDINE 5'-PHOSPHATE DECARBOXYLASE"/>
    <property type="match status" value="1"/>
</dbReference>
<sequence>MNDVIIALDHASREEALAFLQNFSEPLYVKIGMELFYAEGPDLVREIKAMGHKIFLDLKFHDIPNTVAGAVKSCLSLDVDMLNVHATGGRRMMEAAAKMLQDLPQKPILLAVTILTSISEETLREELMVEEPLEEAVLRLATLTQSSGLAGVVCSPLEVPKVKSRLGKAFLTVTPGIRPLSEDAGDQARVVTPAMARELGSDYIVVGRPITQAKDPVAAYQSIKKDFLGEV</sequence>
<dbReference type="RefSeq" id="WP_211799529.1">
    <property type="nucleotide sequence ID" value="NZ_JAGSCS010000001.1"/>
</dbReference>
<reference evidence="14" key="1">
    <citation type="submission" date="2021-04" db="EMBL/GenBank/DDBJ databases">
        <title>Proteiniclasticum sedimins sp. nov., an obligate anaerobic bacterium isolated from anaerobic sludge.</title>
        <authorList>
            <person name="Liu J."/>
        </authorList>
    </citation>
    <scope>NUCLEOTIDE SEQUENCE</scope>
    <source>
        <strain evidence="14">BAD-10</strain>
    </source>
</reference>
<comment type="function">
    <text evidence="1 9">Catalyzes the decarboxylation of orotidine 5'-monophosphate (OMP) to uridine 5'-monophosphate (UMP).</text>
</comment>
<feature type="active site" description="For OMPdecase activity" evidence="10">
    <location>
        <position position="62"/>
    </location>
</feature>
<evidence type="ECO:0000313" key="15">
    <source>
        <dbReference type="Proteomes" id="UP000675379"/>
    </source>
</evidence>
<keyword evidence="15" id="KW-1185">Reference proteome</keyword>
<accession>A0A941HP12</accession>
<dbReference type="EC" id="4.1.1.23" evidence="9"/>
<dbReference type="GO" id="GO:0044205">
    <property type="term" value="P:'de novo' UMP biosynthetic process"/>
    <property type="evidence" value="ECO:0007669"/>
    <property type="project" value="UniProtKB-UniRule"/>
</dbReference>
<feature type="active site" description="Proton donor" evidence="9">
    <location>
        <position position="59"/>
    </location>
</feature>
<comment type="catalytic activity">
    <reaction evidence="7 9 12">
        <text>orotidine 5'-phosphate + H(+) = UMP + CO2</text>
        <dbReference type="Rhea" id="RHEA:11596"/>
        <dbReference type="ChEBI" id="CHEBI:15378"/>
        <dbReference type="ChEBI" id="CHEBI:16526"/>
        <dbReference type="ChEBI" id="CHEBI:57538"/>
        <dbReference type="ChEBI" id="CHEBI:57865"/>
        <dbReference type="EC" id="4.1.1.23"/>
    </reaction>
</comment>
<evidence type="ECO:0000256" key="7">
    <source>
        <dbReference type="ARBA" id="ARBA00049157"/>
    </source>
</evidence>
<dbReference type="InterPro" id="IPR013785">
    <property type="entry name" value="Aldolase_TIM"/>
</dbReference>
<dbReference type="CDD" id="cd04725">
    <property type="entry name" value="OMP_decarboxylase_like"/>
    <property type="match status" value="1"/>
</dbReference>
<dbReference type="NCBIfam" id="NF001273">
    <property type="entry name" value="PRK00230.1"/>
    <property type="match status" value="1"/>
</dbReference>
<feature type="active site" description="For OMPdecase activity" evidence="10">
    <location>
        <position position="59"/>
    </location>
</feature>
<dbReference type="InterPro" id="IPR047596">
    <property type="entry name" value="OMPdecase_bac"/>
</dbReference>
<evidence type="ECO:0000256" key="5">
    <source>
        <dbReference type="ARBA" id="ARBA00022975"/>
    </source>
</evidence>
<feature type="binding site" evidence="9 11">
    <location>
        <position position="178"/>
    </location>
    <ligand>
        <name>substrate</name>
    </ligand>
</feature>
<gene>
    <name evidence="9 14" type="primary">pyrF</name>
    <name evidence="14" type="ORF">KCG48_01575</name>
</gene>
<dbReference type="HAMAP" id="MF_01200_B">
    <property type="entry name" value="OMPdecase_type1_B"/>
    <property type="match status" value="1"/>
</dbReference>
<keyword evidence="5 9" id="KW-0665">Pyrimidine biosynthesis</keyword>
<dbReference type="SUPFAM" id="SSF51366">
    <property type="entry name" value="Ribulose-phoshate binding barrel"/>
    <property type="match status" value="1"/>
</dbReference>
<evidence type="ECO:0000256" key="12">
    <source>
        <dbReference type="RuleBase" id="RU000512"/>
    </source>
</evidence>
<evidence type="ECO:0000256" key="9">
    <source>
        <dbReference type="HAMAP-Rule" id="MF_01200"/>
    </source>
</evidence>
<keyword evidence="6 9" id="KW-0456">Lyase</keyword>
<feature type="binding site" evidence="9 11">
    <location>
        <position position="116"/>
    </location>
    <ligand>
        <name>substrate</name>
    </ligand>
</feature>
<dbReference type="GO" id="GO:0005829">
    <property type="term" value="C:cytosol"/>
    <property type="evidence" value="ECO:0007669"/>
    <property type="project" value="TreeGrafter"/>
</dbReference>
<dbReference type="NCBIfam" id="TIGR01740">
    <property type="entry name" value="pyrF"/>
    <property type="match status" value="1"/>
</dbReference>
<evidence type="ECO:0000256" key="6">
    <source>
        <dbReference type="ARBA" id="ARBA00023239"/>
    </source>
</evidence>
<feature type="binding site" evidence="9">
    <location>
        <begin position="57"/>
        <end position="66"/>
    </location>
    <ligand>
        <name>substrate</name>
    </ligand>
</feature>
<comment type="similarity">
    <text evidence="8 9">Belongs to the OMP decarboxylase family. Type 1 subfamily.</text>
</comment>
<evidence type="ECO:0000256" key="3">
    <source>
        <dbReference type="ARBA" id="ARBA00011738"/>
    </source>
</evidence>
<keyword evidence="4 9" id="KW-0210">Decarboxylase</keyword>
<dbReference type="EMBL" id="JAGSCS010000001">
    <property type="protein sequence ID" value="MBR0575021.1"/>
    <property type="molecule type" value="Genomic_DNA"/>
</dbReference>
<protein>
    <recommendedName>
        <fullName evidence="9">Orotidine 5'-phosphate decarboxylase</fullName>
        <ecNumber evidence="9">4.1.1.23</ecNumber>
    </recommendedName>
    <alternativeName>
        <fullName evidence="9">OMP decarboxylase</fullName>
        <shortName evidence="9">OMPDCase</shortName>
        <shortName evidence="9">OMPdecase</shortName>
    </alternativeName>
</protein>
<evidence type="ECO:0000256" key="11">
    <source>
        <dbReference type="PIRSR" id="PIRSR614732-2"/>
    </source>
</evidence>
<evidence type="ECO:0000256" key="8">
    <source>
        <dbReference type="ARBA" id="ARBA00061012"/>
    </source>
</evidence>
<dbReference type="GO" id="GO:0006207">
    <property type="term" value="P:'de novo' pyrimidine nucleobase biosynthetic process"/>
    <property type="evidence" value="ECO:0007669"/>
    <property type="project" value="InterPro"/>
</dbReference>
<dbReference type="AlphaFoldDB" id="A0A941HP12"/>
<dbReference type="SMART" id="SM00934">
    <property type="entry name" value="OMPdecase"/>
    <property type="match status" value="1"/>
</dbReference>
<feature type="binding site" evidence="9 11">
    <location>
        <position position="9"/>
    </location>
    <ligand>
        <name>substrate</name>
    </ligand>
</feature>
<feature type="binding site" evidence="9 11">
    <location>
        <position position="207"/>
    </location>
    <ligand>
        <name>substrate</name>
    </ligand>
</feature>
<dbReference type="InterPro" id="IPR001754">
    <property type="entry name" value="OMPdeCOase_dom"/>
</dbReference>
<dbReference type="GO" id="GO:0004590">
    <property type="term" value="F:orotidine-5'-phosphate decarboxylase activity"/>
    <property type="evidence" value="ECO:0007669"/>
    <property type="project" value="UniProtKB-UniRule"/>
</dbReference>
<proteinExistence type="inferred from homology"/>
<feature type="binding site" evidence="9 11">
    <location>
        <position position="208"/>
    </location>
    <ligand>
        <name>substrate</name>
    </ligand>
</feature>